<gene>
    <name evidence="1" type="ORF">PW220_05775</name>
</gene>
<evidence type="ECO:0000313" key="1">
    <source>
        <dbReference type="EMBL" id="WNY48243.1"/>
    </source>
</evidence>
<sequence length="67" mass="7882">MIIIHYQDAYKIDRKQEFDNLDAAKLAFSGCLTLPDYYPVTKLTRDGHELDYKGTIGDLYRYFQTLD</sequence>
<keyword evidence="2" id="KW-1185">Reference proteome</keyword>
<dbReference type="EMBL" id="CP118734">
    <property type="protein sequence ID" value="WNY48243.1"/>
    <property type="molecule type" value="Genomic_DNA"/>
</dbReference>
<protein>
    <submittedName>
        <fullName evidence="1">DUF4649 family protein</fullName>
    </submittedName>
</protein>
<dbReference type="InterPro" id="IPR027879">
    <property type="entry name" value="DUF4649"/>
</dbReference>
<dbReference type="RefSeq" id="WP_248033663.1">
    <property type="nucleotide sequence ID" value="NZ_CP118734.1"/>
</dbReference>
<name>A0AA97A004_9STRE</name>
<dbReference type="AlphaFoldDB" id="A0AA97A004"/>
<organism evidence="1 2">
    <name type="scientific">Streptococcus iners subsp. hyiners</name>
    <dbReference type="NCBI Taxonomy" id="3028083"/>
    <lineage>
        <taxon>Bacteria</taxon>
        <taxon>Bacillati</taxon>
        <taxon>Bacillota</taxon>
        <taxon>Bacilli</taxon>
        <taxon>Lactobacillales</taxon>
        <taxon>Streptococcaceae</taxon>
        <taxon>Streptococcus</taxon>
        <taxon>Streptococcus iners</taxon>
    </lineage>
</organism>
<dbReference type="Proteomes" id="UP001301526">
    <property type="component" value="Chromosome"/>
</dbReference>
<proteinExistence type="predicted"/>
<accession>A0AA97A004</accession>
<reference evidence="1 2" key="1">
    <citation type="submission" date="2023-02" db="EMBL/GenBank/DDBJ databases">
        <title>Streptococcus sp. Genome Sequencing and Assembly.</title>
        <authorList>
            <person name="Shore S.M."/>
            <person name="Nicholson T.L."/>
        </authorList>
    </citation>
    <scope>NUCLEOTIDE SEQUENCE [LARGE SCALE GENOMIC DNA]</scope>
    <source>
        <strain evidence="1 2">29892</strain>
    </source>
</reference>
<dbReference type="Gene3D" id="3.30.1490.390">
    <property type="match status" value="1"/>
</dbReference>
<evidence type="ECO:0000313" key="2">
    <source>
        <dbReference type="Proteomes" id="UP001301526"/>
    </source>
</evidence>
<dbReference type="Pfam" id="PF15507">
    <property type="entry name" value="DUF4649"/>
    <property type="match status" value="1"/>
</dbReference>